<dbReference type="Pfam" id="PF12796">
    <property type="entry name" value="Ank_2"/>
    <property type="match status" value="1"/>
</dbReference>
<gene>
    <name evidence="4" type="ORF">CTAYLR_007184</name>
</gene>
<evidence type="ECO:0000313" key="4">
    <source>
        <dbReference type="EMBL" id="KAJ8609809.1"/>
    </source>
</evidence>
<dbReference type="PROSITE" id="PS50088">
    <property type="entry name" value="ANK_REPEAT"/>
    <property type="match status" value="2"/>
</dbReference>
<name>A0AAD7ULT5_9STRA</name>
<dbReference type="InterPro" id="IPR036770">
    <property type="entry name" value="Ankyrin_rpt-contain_sf"/>
</dbReference>
<keyword evidence="5" id="KW-1185">Reference proteome</keyword>
<keyword evidence="2" id="KW-0040">ANK repeat</keyword>
<comment type="caution">
    <text evidence="4">The sequence shown here is derived from an EMBL/GenBank/DDBJ whole genome shotgun (WGS) entry which is preliminary data.</text>
</comment>
<dbReference type="GO" id="GO:0000062">
    <property type="term" value="F:fatty-acyl-CoA binding"/>
    <property type="evidence" value="ECO:0007669"/>
    <property type="project" value="TreeGrafter"/>
</dbReference>
<dbReference type="Proteomes" id="UP001230188">
    <property type="component" value="Unassembled WGS sequence"/>
</dbReference>
<evidence type="ECO:0000313" key="5">
    <source>
        <dbReference type="Proteomes" id="UP001230188"/>
    </source>
</evidence>
<dbReference type="Gene3D" id="1.25.40.20">
    <property type="entry name" value="Ankyrin repeat-containing domain"/>
    <property type="match status" value="1"/>
</dbReference>
<reference evidence="4" key="1">
    <citation type="submission" date="2023-01" db="EMBL/GenBank/DDBJ databases">
        <title>Metagenome sequencing of chrysophaentin producing Chrysophaeum taylorii.</title>
        <authorList>
            <person name="Davison J."/>
            <person name="Bewley C."/>
        </authorList>
    </citation>
    <scope>NUCLEOTIDE SEQUENCE</scope>
    <source>
        <strain evidence="4">NIES-1699</strain>
    </source>
</reference>
<accession>A0AAD7ULT5</accession>
<sequence>MKKWAAEDDFVRDVKACARRALRRRRQRCEPVMMRREAALPQKEAVLASSSSSKDVLETWVGGKPPTKFFFPLPKSRQQQTRKPEIHKKLRKSPFYSENAVVLPPVVVAEQQPVVEAERAGPTNWSVDDLRIKYRRGIIPAFDTTIRPKPRRFVLDVHQLWLTNLEHLAGPRHRRCDHIAVAAAKSQIQSVVFEFRRPPSYVTAQETRAREEAAKPVFSPATTTVSRGRTTTPGGVLPPDDPPPETTTRRLVLLYQEIRRDVAIQIFSKDDTSFFEVVGVRRREAKRIRLETKEVISNSGIFAPLRINSKFWRQFFRFGRLEFLWPLRLRPKTLVVEEEPHLLGLEVCGAADLAGKLPGAWCRGSTVFVKNLVLKALEEGVAAPDLLALDATRGPPRRSVEVLLPLIPLIIRAPFAETTRTVATTLSDTVTVPSMLRPNPKTAPLSVAVVRTTANSTSVLGRHARHSDDSCDDGIPEPRQFYPQSSARHRGSNTPTNFVVVRGCVKKKGFAASCRTERKKQLLAPSLYVRRRRPRVALRTASTPTTTKPRIVGVVAPDSSSVPYAPHLLRDSIFLAEVPISSPSEIVVPKPDATEAVLAAKSGNIEKVEDALEQDVFVDQTDKHGNSLLILAAQTNNKRMIKALLRRGANVNFQNALGNTALHYCCEYQYHDLADYLTAKGADTSLLNANGLTCFEGLALAN</sequence>
<organism evidence="4 5">
    <name type="scientific">Chrysophaeum taylorii</name>
    <dbReference type="NCBI Taxonomy" id="2483200"/>
    <lineage>
        <taxon>Eukaryota</taxon>
        <taxon>Sar</taxon>
        <taxon>Stramenopiles</taxon>
        <taxon>Ochrophyta</taxon>
        <taxon>Pelagophyceae</taxon>
        <taxon>Pelagomonadales</taxon>
        <taxon>Pelagomonadaceae</taxon>
        <taxon>Chrysophaeum</taxon>
    </lineage>
</organism>
<dbReference type="SMART" id="SM00248">
    <property type="entry name" value="ANK"/>
    <property type="match status" value="2"/>
</dbReference>
<dbReference type="EMBL" id="JAQMWT010000130">
    <property type="protein sequence ID" value="KAJ8609809.1"/>
    <property type="molecule type" value="Genomic_DNA"/>
</dbReference>
<feature type="region of interest" description="Disordered" evidence="3">
    <location>
        <begin position="206"/>
        <end position="243"/>
    </location>
</feature>
<evidence type="ECO:0000256" key="2">
    <source>
        <dbReference type="PROSITE-ProRule" id="PRU00023"/>
    </source>
</evidence>
<proteinExistence type="predicted"/>
<dbReference type="PANTHER" id="PTHR24119:SF0">
    <property type="entry name" value="ACYL-COA-BINDING DOMAIN-CONTAINING PROTEIN 6"/>
    <property type="match status" value="1"/>
</dbReference>
<dbReference type="PANTHER" id="PTHR24119">
    <property type="entry name" value="ACYL-COA-BINDING DOMAIN-CONTAINING PROTEIN 6"/>
    <property type="match status" value="1"/>
</dbReference>
<feature type="repeat" description="ANK" evidence="2">
    <location>
        <begin position="624"/>
        <end position="656"/>
    </location>
</feature>
<feature type="repeat" description="ANK" evidence="2">
    <location>
        <begin position="657"/>
        <end position="689"/>
    </location>
</feature>
<dbReference type="InterPro" id="IPR002110">
    <property type="entry name" value="Ankyrin_rpt"/>
</dbReference>
<feature type="compositionally biased region" description="Low complexity" evidence="3">
    <location>
        <begin position="222"/>
        <end position="238"/>
    </location>
</feature>
<evidence type="ECO:0000256" key="3">
    <source>
        <dbReference type="SAM" id="MobiDB-lite"/>
    </source>
</evidence>
<evidence type="ECO:0000256" key="1">
    <source>
        <dbReference type="ARBA" id="ARBA00023121"/>
    </source>
</evidence>
<dbReference type="AlphaFoldDB" id="A0AAD7ULT5"/>
<protein>
    <submittedName>
        <fullName evidence="4">Uncharacterized protein</fullName>
    </submittedName>
</protein>
<keyword evidence="1" id="KW-0446">Lipid-binding</keyword>
<dbReference type="SUPFAM" id="SSF48403">
    <property type="entry name" value="Ankyrin repeat"/>
    <property type="match status" value="1"/>
</dbReference>
<dbReference type="PROSITE" id="PS50297">
    <property type="entry name" value="ANK_REP_REGION"/>
    <property type="match status" value="1"/>
</dbReference>